<gene>
    <name evidence="3" type="ORF">BLA13014_05842</name>
</gene>
<evidence type="ECO:0000256" key="1">
    <source>
        <dbReference type="SAM" id="MobiDB-lite"/>
    </source>
</evidence>
<accession>A0A6P2QKC7</accession>
<dbReference type="AlphaFoldDB" id="A0A6P2QKC7"/>
<dbReference type="EMBL" id="CABVQC010000050">
    <property type="protein sequence ID" value="VWC23355.1"/>
    <property type="molecule type" value="Genomic_DNA"/>
</dbReference>
<organism evidence="3 4">
    <name type="scientific">Burkholderia aenigmatica</name>
    <dbReference type="NCBI Taxonomy" id="2015348"/>
    <lineage>
        <taxon>Bacteria</taxon>
        <taxon>Pseudomonadati</taxon>
        <taxon>Pseudomonadota</taxon>
        <taxon>Betaproteobacteria</taxon>
        <taxon>Burkholderiales</taxon>
        <taxon>Burkholderiaceae</taxon>
        <taxon>Burkholderia</taxon>
        <taxon>Burkholderia cepacia complex</taxon>
    </lineage>
</organism>
<proteinExistence type="predicted"/>
<evidence type="ECO:0000313" key="3">
    <source>
        <dbReference type="EMBL" id="VWC23355.1"/>
    </source>
</evidence>
<feature type="compositionally biased region" description="Basic and acidic residues" evidence="1">
    <location>
        <begin position="10"/>
        <end position="20"/>
    </location>
</feature>
<feature type="domain" description="Integrase DNA-binding" evidence="2">
    <location>
        <begin position="7"/>
        <end position="82"/>
    </location>
</feature>
<name>A0A6P2QKC7_9BURK</name>
<dbReference type="Gene3D" id="3.30.160.390">
    <property type="entry name" value="Integrase, DNA-binding domain"/>
    <property type="match status" value="1"/>
</dbReference>
<evidence type="ECO:0000259" key="2">
    <source>
        <dbReference type="Pfam" id="PF13356"/>
    </source>
</evidence>
<reference evidence="3 4" key="1">
    <citation type="submission" date="2019-09" db="EMBL/GenBank/DDBJ databases">
        <authorList>
            <person name="Depoorter E."/>
        </authorList>
    </citation>
    <scope>NUCLEOTIDE SEQUENCE [LARGE SCALE GENOMIC DNA]</scope>
    <source>
        <strain evidence="3">LMG 13014</strain>
    </source>
</reference>
<evidence type="ECO:0000313" key="4">
    <source>
        <dbReference type="Proteomes" id="UP000494261"/>
    </source>
</evidence>
<dbReference type="InterPro" id="IPR038488">
    <property type="entry name" value="Integrase_DNA-bd_sf"/>
</dbReference>
<protein>
    <submittedName>
        <fullName evidence="3">Phage integrase family site specific recombinase</fullName>
    </submittedName>
</protein>
<dbReference type="InterPro" id="IPR025166">
    <property type="entry name" value="Integrase_DNA_bind_dom"/>
</dbReference>
<feature type="region of interest" description="Disordered" evidence="1">
    <location>
        <begin position="1"/>
        <end position="20"/>
    </location>
</feature>
<dbReference type="Proteomes" id="UP000494261">
    <property type="component" value="Unassembled WGS sequence"/>
</dbReference>
<dbReference type="RefSeq" id="WP_175025034.1">
    <property type="nucleotide sequence ID" value="NZ_CABVQC010000050.1"/>
</dbReference>
<sequence length="116" mass="12677">MGHNPMLTDKQAKALRPTDKPVVDGKVTGLLLSPTKSGCKWTLRFTSPVTGKRRDAGLGTYPEISIAEAREKALTMRKLIVRVKTPSTSAIEIEKQLAWLPQPSPSRKPPAKSTTN</sequence>
<dbReference type="Pfam" id="PF13356">
    <property type="entry name" value="Arm-DNA-bind_3"/>
    <property type="match status" value="1"/>
</dbReference>